<evidence type="ECO:0000256" key="3">
    <source>
        <dbReference type="ARBA" id="ARBA00022475"/>
    </source>
</evidence>
<keyword evidence="4 7" id="KW-0812">Transmembrane</keyword>
<dbReference type="EMBL" id="DXCH01000185">
    <property type="protein sequence ID" value="HIZ07603.1"/>
    <property type="molecule type" value="Genomic_DNA"/>
</dbReference>
<evidence type="ECO:0000256" key="7">
    <source>
        <dbReference type="SAM" id="Phobius"/>
    </source>
</evidence>
<comment type="caution">
    <text evidence="9">The sequence shown here is derived from an EMBL/GenBank/DDBJ whole genome shotgun (WGS) entry which is preliminary data.</text>
</comment>
<feature type="transmembrane region" description="Helical" evidence="7">
    <location>
        <begin position="49"/>
        <end position="68"/>
    </location>
</feature>
<dbReference type="PANTHER" id="PTHR33778">
    <property type="entry name" value="PROTEIN MGTC"/>
    <property type="match status" value="1"/>
</dbReference>
<evidence type="ECO:0000256" key="1">
    <source>
        <dbReference type="ARBA" id="ARBA00004651"/>
    </source>
</evidence>
<name>A0A9D2IGL0_9FIRM</name>
<evidence type="ECO:0000256" key="2">
    <source>
        <dbReference type="ARBA" id="ARBA00009298"/>
    </source>
</evidence>
<keyword evidence="3" id="KW-1003">Cell membrane</keyword>
<evidence type="ECO:0000256" key="4">
    <source>
        <dbReference type="ARBA" id="ARBA00022692"/>
    </source>
</evidence>
<evidence type="ECO:0000256" key="5">
    <source>
        <dbReference type="ARBA" id="ARBA00022989"/>
    </source>
</evidence>
<dbReference type="Proteomes" id="UP000824024">
    <property type="component" value="Unassembled WGS sequence"/>
</dbReference>
<dbReference type="PRINTS" id="PR01837">
    <property type="entry name" value="MGTCSAPBPROT"/>
</dbReference>
<evidence type="ECO:0000313" key="10">
    <source>
        <dbReference type="Proteomes" id="UP000824024"/>
    </source>
</evidence>
<evidence type="ECO:0000256" key="6">
    <source>
        <dbReference type="ARBA" id="ARBA00023136"/>
    </source>
</evidence>
<feature type="transmembrane region" description="Helical" evidence="7">
    <location>
        <begin position="20"/>
        <end position="37"/>
    </location>
</feature>
<reference evidence="9" key="2">
    <citation type="submission" date="2021-04" db="EMBL/GenBank/DDBJ databases">
        <authorList>
            <person name="Gilroy R."/>
        </authorList>
    </citation>
    <scope>NUCLEOTIDE SEQUENCE</scope>
    <source>
        <strain evidence="9">CHK192-9172</strain>
    </source>
</reference>
<feature type="transmembrane region" description="Helical" evidence="7">
    <location>
        <begin position="110"/>
        <end position="141"/>
    </location>
</feature>
<dbReference type="InterPro" id="IPR003416">
    <property type="entry name" value="MgtC/SapB/SrpB/YhiD_fam"/>
</dbReference>
<protein>
    <submittedName>
        <fullName evidence="9">MgtC/SapB family protein</fullName>
    </submittedName>
</protein>
<keyword evidence="6 7" id="KW-0472">Membrane</keyword>
<dbReference type="InterPro" id="IPR049177">
    <property type="entry name" value="MgtC_SapB_SrpB_YhiD_N"/>
</dbReference>
<organism evidence="9 10">
    <name type="scientific">Candidatus Eubacterium avistercoris</name>
    <dbReference type="NCBI Taxonomy" id="2838567"/>
    <lineage>
        <taxon>Bacteria</taxon>
        <taxon>Bacillati</taxon>
        <taxon>Bacillota</taxon>
        <taxon>Clostridia</taxon>
        <taxon>Eubacteriales</taxon>
        <taxon>Eubacteriaceae</taxon>
        <taxon>Eubacterium</taxon>
    </lineage>
</organism>
<comment type="subcellular location">
    <subcellularLocation>
        <location evidence="1">Cell membrane</location>
        <topology evidence="1">Multi-pass membrane protein</topology>
    </subcellularLocation>
</comment>
<proteinExistence type="inferred from homology"/>
<gene>
    <name evidence="9" type="ORF">IAA08_06685</name>
</gene>
<keyword evidence="5 7" id="KW-1133">Transmembrane helix</keyword>
<reference evidence="9" key="1">
    <citation type="journal article" date="2021" name="PeerJ">
        <title>Extensive microbial diversity within the chicken gut microbiome revealed by metagenomics and culture.</title>
        <authorList>
            <person name="Gilroy R."/>
            <person name="Ravi A."/>
            <person name="Getino M."/>
            <person name="Pursley I."/>
            <person name="Horton D.L."/>
            <person name="Alikhan N.F."/>
            <person name="Baker D."/>
            <person name="Gharbi K."/>
            <person name="Hall N."/>
            <person name="Watson M."/>
            <person name="Adriaenssens E.M."/>
            <person name="Foster-Nyarko E."/>
            <person name="Jarju S."/>
            <person name="Secka A."/>
            <person name="Antonio M."/>
            <person name="Oren A."/>
            <person name="Chaudhuri R.R."/>
            <person name="La Ragione R."/>
            <person name="Hildebrand F."/>
            <person name="Pallen M.J."/>
        </authorList>
    </citation>
    <scope>NUCLEOTIDE SEQUENCE</scope>
    <source>
        <strain evidence="9">CHK192-9172</strain>
    </source>
</reference>
<feature type="transmembrane region" description="Helical" evidence="7">
    <location>
        <begin position="80"/>
        <end position="98"/>
    </location>
</feature>
<feature type="domain" description="MgtC/SapB/SrpB/YhiD N-terminal" evidence="8">
    <location>
        <begin position="24"/>
        <end position="149"/>
    </location>
</feature>
<evidence type="ECO:0000259" key="8">
    <source>
        <dbReference type="Pfam" id="PF02308"/>
    </source>
</evidence>
<evidence type="ECO:0000313" key="9">
    <source>
        <dbReference type="EMBL" id="HIZ07603.1"/>
    </source>
</evidence>
<dbReference type="GO" id="GO:0005886">
    <property type="term" value="C:plasma membrane"/>
    <property type="evidence" value="ECO:0007669"/>
    <property type="project" value="UniProtKB-SubCell"/>
</dbReference>
<accession>A0A9D2IGL0</accession>
<dbReference type="AlphaFoldDB" id="A0A9D2IGL0"/>
<sequence length="231" mass="25192">MPGWIGQAEELLKTLNLLSIAVRILLAMLCGGIIGIEREKANQAAGMRTYMLVCMGAAAVMLTGQYMFEEFQSGDPSRLGAQVISGIGFLGAGSIIISGKKRVKGLTTAAGLWVAGCIGLSIGIGFYWAAIFMTAAVFIVMSKLRKVEEHIVFDEMLVYVYMELEPDLGISDISQELEQQGLEIKDVRFQRIGANCEKIILGLEDHMEYSQKKIGDLMNGIKGVKFSKILS</sequence>
<comment type="similarity">
    <text evidence="2">Belongs to the MgtC/SapB family.</text>
</comment>
<dbReference type="PANTHER" id="PTHR33778:SF1">
    <property type="entry name" value="MAGNESIUM TRANSPORTER YHID-RELATED"/>
    <property type="match status" value="1"/>
</dbReference>
<dbReference type="Pfam" id="PF02308">
    <property type="entry name" value="MgtC"/>
    <property type="match status" value="1"/>
</dbReference>